<name>A0AAX3WXD0_9BACI</name>
<dbReference type="EMBL" id="CP126101">
    <property type="protein sequence ID" value="WHY51067.1"/>
    <property type="molecule type" value="Genomic_DNA"/>
</dbReference>
<evidence type="ECO:0000256" key="1">
    <source>
        <dbReference type="SAM" id="Phobius"/>
    </source>
</evidence>
<dbReference type="Proteomes" id="UP001178322">
    <property type="component" value="Chromosome"/>
</dbReference>
<protein>
    <submittedName>
        <fullName evidence="2">Uncharacterized protein</fullName>
    </submittedName>
</protein>
<organism evidence="2 3">
    <name type="scientific">Lysinibacillus pakistanensis</name>
    <dbReference type="NCBI Taxonomy" id="759811"/>
    <lineage>
        <taxon>Bacteria</taxon>
        <taxon>Bacillati</taxon>
        <taxon>Bacillota</taxon>
        <taxon>Bacilli</taxon>
        <taxon>Bacillales</taxon>
        <taxon>Bacillaceae</taxon>
        <taxon>Lysinibacillus</taxon>
    </lineage>
</organism>
<dbReference type="RefSeq" id="WP_283869671.1">
    <property type="nucleotide sequence ID" value="NZ_CP126101.1"/>
</dbReference>
<feature type="transmembrane region" description="Helical" evidence="1">
    <location>
        <begin position="29"/>
        <end position="45"/>
    </location>
</feature>
<proteinExistence type="predicted"/>
<evidence type="ECO:0000313" key="2">
    <source>
        <dbReference type="EMBL" id="WHY51067.1"/>
    </source>
</evidence>
<gene>
    <name evidence="2" type="ORF">QNH24_22765</name>
</gene>
<keyword evidence="1" id="KW-0812">Transmembrane</keyword>
<reference evidence="2" key="1">
    <citation type="submission" date="2023-05" db="EMBL/GenBank/DDBJ databases">
        <title>Comparative genomics of Bacillaceae isolates and their secondary metabolite potential.</title>
        <authorList>
            <person name="Song L."/>
            <person name="Nielsen L.J."/>
            <person name="Mohite O."/>
            <person name="Xu X."/>
            <person name="Weber T."/>
            <person name="Kovacs A.T."/>
        </authorList>
    </citation>
    <scope>NUCLEOTIDE SEQUENCE</scope>
    <source>
        <strain evidence="2">LY1</strain>
    </source>
</reference>
<keyword evidence="1" id="KW-0472">Membrane</keyword>
<dbReference type="AlphaFoldDB" id="A0AAX3WXD0"/>
<accession>A0AAX3WXD0</accession>
<sequence length="228" mass="26792">MKTFFVFFLGIIYLLLANAVESILFNRLYFLIGIVLIIVGSIHYLKERNSYLRWLEDLREASERELLAIPHTQCILSEDSLSALLLDEPTNTLYFASREDLEEELIKKVIHFDKIYEVAIVEDEIFIARTSNHLISGSLLEGEQDVEVEEIDEDDPAYNTVSQLVLKIVADNLSDPILEYVFLDEEEPISREEDEYLESLELCEKWYQKISVIIKRYELERVPIRHWQ</sequence>
<evidence type="ECO:0000313" key="3">
    <source>
        <dbReference type="Proteomes" id="UP001178322"/>
    </source>
</evidence>
<keyword evidence="1" id="KW-1133">Transmembrane helix</keyword>